<evidence type="ECO:0000313" key="3">
    <source>
        <dbReference type="EMBL" id="KAH7353576.1"/>
    </source>
</evidence>
<feature type="region of interest" description="Disordered" evidence="2">
    <location>
        <begin position="29"/>
        <end position="51"/>
    </location>
</feature>
<feature type="region of interest" description="Disordered" evidence="2">
    <location>
        <begin position="377"/>
        <end position="402"/>
    </location>
</feature>
<organism evidence="3 4">
    <name type="scientific">Plectosphaerella cucumerina</name>
    <dbReference type="NCBI Taxonomy" id="40658"/>
    <lineage>
        <taxon>Eukaryota</taxon>
        <taxon>Fungi</taxon>
        <taxon>Dikarya</taxon>
        <taxon>Ascomycota</taxon>
        <taxon>Pezizomycotina</taxon>
        <taxon>Sordariomycetes</taxon>
        <taxon>Hypocreomycetidae</taxon>
        <taxon>Glomerellales</taxon>
        <taxon>Plectosphaerellaceae</taxon>
        <taxon>Plectosphaerella</taxon>
    </lineage>
</organism>
<reference evidence="3" key="1">
    <citation type="journal article" date="2021" name="Nat. Commun.">
        <title>Genetic determinants of endophytism in the Arabidopsis root mycobiome.</title>
        <authorList>
            <person name="Mesny F."/>
            <person name="Miyauchi S."/>
            <person name="Thiergart T."/>
            <person name="Pickel B."/>
            <person name="Atanasova L."/>
            <person name="Karlsson M."/>
            <person name="Huettel B."/>
            <person name="Barry K.W."/>
            <person name="Haridas S."/>
            <person name="Chen C."/>
            <person name="Bauer D."/>
            <person name="Andreopoulos W."/>
            <person name="Pangilinan J."/>
            <person name="LaButti K."/>
            <person name="Riley R."/>
            <person name="Lipzen A."/>
            <person name="Clum A."/>
            <person name="Drula E."/>
            <person name="Henrissat B."/>
            <person name="Kohler A."/>
            <person name="Grigoriev I.V."/>
            <person name="Martin F.M."/>
            <person name="Hacquard S."/>
        </authorList>
    </citation>
    <scope>NUCLEOTIDE SEQUENCE</scope>
    <source>
        <strain evidence="3">MPI-CAGE-AT-0016</strain>
    </source>
</reference>
<feature type="coiled-coil region" evidence="1">
    <location>
        <begin position="631"/>
        <end position="658"/>
    </location>
</feature>
<evidence type="ECO:0000313" key="4">
    <source>
        <dbReference type="Proteomes" id="UP000813385"/>
    </source>
</evidence>
<name>A0A8K0T7P1_9PEZI</name>
<feature type="compositionally biased region" description="Polar residues" evidence="2">
    <location>
        <begin position="218"/>
        <end position="238"/>
    </location>
</feature>
<keyword evidence="4" id="KW-1185">Reference proteome</keyword>
<feature type="compositionally biased region" description="Polar residues" evidence="2">
    <location>
        <begin position="35"/>
        <end position="49"/>
    </location>
</feature>
<feature type="compositionally biased region" description="Low complexity" evidence="2">
    <location>
        <begin position="277"/>
        <end position="289"/>
    </location>
</feature>
<evidence type="ECO:0000256" key="2">
    <source>
        <dbReference type="SAM" id="MobiDB-lite"/>
    </source>
</evidence>
<feature type="compositionally biased region" description="Polar residues" evidence="2">
    <location>
        <begin position="300"/>
        <end position="319"/>
    </location>
</feature>
<dbReference type="Proteomes" id="UP000813385">
    <property type="component" value="Unassembled WGS sequence"/>
</dbReference>
<feature type="region of interest" description="Disordered" evidence="2">
    <location>
        <begin position="266"/>
        <end position="360"/>
    </location>
</feature>
<accession>A0A8K0T7P1</accession>
<feature type="compositionally biased region" description="Polar residues" evidence="2">
    <location>
        <begin position="383"/>
        <end position="402"/>
    </location>
</feature>
<dbReference type="EMBL" id="JAGPXD010000005">
    <property type="protein sequence ID" value="KAH7353576.1"/>
    <property type="molecule type" value="Genomic_DNA"/>
</dbReference>
<keyword evidence="1" id="KW-0175">Coiled coil</keyword>
<comment type="caution">
    <text evidence="3">The sequence shown here is derived from an EMBL/GenBank/DDBJ whole genome shotgun (WGS) entry which is preliminary data.</text>
</comment>
<sequence length="744" mass="81277">MDDNMDSSSDWEIGDPVFDKWLEQEAAAGNEEVAKSTTNSPIWGNPSTSHRYETDRKINDEFSRIWENARDSQLVRKVVPRRILGAVDEKIGYQGTFCRFRKTWLVSSLPASDRLRKHHTTEIFVHYLIQSVPLGCPIPRHLISHKSFRKLVVLRDLIAVPNQLSPLMTFPADHDRLSANVLHPTGVAPEDRQLAIFRPLWCSSDRPRSAEPVPPTLSGENSLDMRTTSSSPRNSPLTNEGHKPLTLQTITVSNLARTSAAAASTAAKFSTGEDTRSTSPGPGSSFSTRHPTDKGIGFTPRQSAPSLTAGNPVDNNLKTPSLPPTPSFVASKPSAAESMRSASPQFALDPQPAKPPMIISPKLPTQTEMPSELFPRTQDKAANPSTAETGTIPPTSKVSQQDTPEITKADLFAAMNPIMLRTLPLAIEGLNAAMREGLPMEAPKEALRRALLDAFNEALEGGPQSIAGLSEKRSAIQLGAPAAVVDAPLTASTRDAVTDMVRETMRGYQATFRQTLGQMNEVQAKNQAAATAQSSHIGTIHAKCAENTKQVEALLTKCAENENQVGDLKIKCTENMNQFGAVQAKCGQNEVRLAQQKQSEQINARNDAGIQNLFQMTGNLQMHERENIATVARLVGENKAQDEKIKEQNDKLKAQEMRIRARKIRPSFKMGGLPSLSCSSEAGPKLAFNPRPPDHDPAESVICLLRAQGNLSAREGNGILFRMVFTFMSIEGTWVGDEIGGAWW</sequence>
<dbReference type="AlphaFoldDB" id="A0A8K0T7P1"/>
<gene>
    <name evidence="3" type="ORF">B0T11DRAFT_356765</name>
</gene>
<protein>
    <submittedName>
        <fullName evidence="3">Uncharacterized protein</fullName>
    </submittedName>
</protein>
<evidence type="ECO:0000256" key="1">
    <source>
        <dbReference type="SAM" id="Coils"/>
    </source>
</evidence>
<proteinExistence type="predicted"/>
<dbReference type="OrthoDB" id="10629125at2759"/>
<feature type="region of interest" description="Disordered" evidence="2">
    <location>
        <begin position="206"/>
        <end position="245"/>
    </location>
</feature>